<dbReference type="OrthoDB" id="418495at2759"/>
<gene>
    <name evidence="2" type="ORF">PROFUN_06867</name>
</gene>
<organism evidence="2 3">
    <name type="scientific">Planoprotostelium fungivorum</name>
    <dbReference type="NCBI Taxonomy" id="1890364"/>
    <lineage>
        <taxon>Eukaryota</taxon>
        <taxon>Amoebozoa</taxon>
        <taxon>Evosea</taxon>
        <taxon>Variosea</taxon>
        <taxon>Cavosteliida</taxon>
        <taxon>Cavosteliaceae</taxon>
        <taxon>Planoprotostelium</taxon>
    </lineage>
</organism>
<dbReference type="GO" id="GO:0045454">
    <property type="term" value="P:cell redox homeostasis"/>
    <property type="evidence" value="ECO:0007669"/>
    <property type="project" value="TreeGrafter"/>
</dbReference>
<dbReference type="InterPro" id="IPR051548">
    <property type="entry name" value="Grx-like_ET"/>
</dbReference>
<evidence type="ECO:0000313" key="2">
    <source>
        <dbReference type="EMBL" id="PRP85498.1"/>
    </source>
</evidence>
<dbReference type="PANTHER" id="PTHR34386:SF1">
    <property type="entry name" value="GLUTAREDOXIN-LIKE PROTEIN NRDH"/>
    <property type="match status" value="1"/>
</dbReference>
<dbReference type="InParanoid" id="A0A2P6NNL8"/>
<sequence length="526" mass="59407">MKVLNESASSSRSDMSQAESVSSRIGWNKALRRGNDYFSASDDEQPEPEEVSSYHSSLAFSPKPIRPVKNSPARDNQENQPPKQQLPPPTSPTSPMKNAPTPKVNMSVRATHTPEMSLRRDFGSVKVKFEMPKIAADGHSEAFDIQMARKHLKKSRSVLRTSKDRKKQEMLSMRVMNLPVDKSIAEDRVDDILVRLLEDAAGFKMKPTTYKGKTYESFSGEQLARWIGGNLYLDEKESIQFAQTALMNRGIFISLSGKHQSFHAKKDVFYAFKFHETIAPLNACKFHLEDVSDPVGLSKSLVMIAIRLLTENRTIDGKVAFDTGKSSKNYYRMAVLSARLQMVNLGAMTSQELSAFFVNVYNALSIHCRFADGREPAGKVERKSMNYRMYLISQSVWGLEDIMSSLRGVSSRGPYKGCHPVLPCLLFDGSDRSAHIVPYSTDDFSFEGLRSIISHHLEKNMHIDSSQELVFLPKIFKTIGPDFGPQTKNMFNSLSQLLDSKYLSQYADSLGVMYYENTFDRVRYVE</sequence>
<feature type="compositionally biased region" description="Low complexity" evidence="1">
    <location>
        <begin position="1"/>
        <end position="20"/>
    </location>
</feature>
<dbReference type="InterPro" id="IPR036388">
    <property type="entry name" value="WH-like_DNA-bd_sf"/>
</dbReference>
<dbReference type="GO" id="GO:0009055">
    <property type="term" value="F:electron transfer activity"/>
    <property type="evidence" value="ECO:0007669"/>
    <property type="project" value="TreeGrafter"/>
</dbReference>
<feature type="compositionally biased region" description="Acidic residues" evidence="1">
    <location>
        <begin position="41"/>
        <end position="50"/>
    </location>
</feature>
<reference evidence="2 3" key="1">
    <citation type="journal article" date="2018" name="Genome Biol. Evol.">
        <title>Multiple Roots of Fruiting Body Formation in Amoebozoa.</title>
        <authorList>
            <person name="Hillmann F."/>
            <person name="Forbes G."/>
            <person name="Novohradska S."/>
            <person name="Ferling I."/>
            <person name="Riege K."/>
            <person name="Groth M."/>
            <person name="Westermann M."/>
            <person name="Marz M."/>
            <person name="Spaller T."/>
            <person name="Winckler T."/>
            <person name="Schaap P."/>
            <person name="Glockner G."/>
        </authorList>
    </citation>
    <scope>NUCLEOTIDE SEQUENCE [LARGE SCALE GENOMIC DNA]</scope>
    <source>
        <strain evidence="2 3">Jena</strain>
    </source>
</reference>
<comment type="caution">
    <text evidence="2">The sequence shown here is derived from an EMBL/GenBank/DDBJ whole genome shotgun (WGS) entry which is preliminary data.</text>
</comment>
<accession>A0A2P6NNL8</accession>
<dbReference type="PANTHER" id="PTHR34386">
    <property type="entry name" value="GLUTAREDOXIN"/>
    <property type="match status" value="1"/>
</dbReference>
<evidence type="ECO:0008006" key="4">
    <source>
        <dbReference type="Google" id="ProtNLM"/>
    </source>
</evidence>
<dbReference type="Proteomes" id="UP000241769">
    <property type="component" value="Unassembled WGS sequence"/>
</dbReference>
<evidence type="ECO:0000256" key="1">
    <source>
        <dbReference type="SAM" id="MobiDB-lite"/>
    </source>
</evidence>
<dbReference type="Gene3D" id="1.10.10.10">
    <property type="entry name" value="Winged helix-like DNA-binding domain superfamily/Winged helix DNA-binding domain"/>
    <property type="match status" value="1"/>
</dbReference>
<evidence type="ECO:0000313" key="3">
    <source>
        <dbReference type="Proteomes" id="UP000241769"/>
    </source>
</evidence>
<proteinExistence type="predicted"/>
<feature type="region of interest" description="Disordered" evidence="1">
    <location>
        <begin position="1"/>
        <end position="107"/>
    </location>
</feature>
<dbReference type="AlphaFoldDB" id="A0A2P6NNL8"/>
<dbReference type="SUPFAM" id="SSF46785">
    <property type="entry name" value="Winged helix' DNA-binding domain"/>
    <property type="match status" value="1"/>
</dbReference>
<protein>
    <recommendedName>
        <fullName evidence="4">DEP domain-containing protein</fullName>
    </recommendedName>
</protein>
<name>A0A2P6NNL8_9EUKA</name>
<keyword evidence="3" id="KW-1185">Reference proteome</keyword>
<dbReference type="InterPro" id="IPR036390">
    <property type="entry name" value="WH_DNA-bd_sf"/>
</dbReference>
<dbReference type="EMBL" id="MDYQ01000044">
    <property type="protein sequence ID" value="PRP85498.1"/>
    <property type="molecule type" value="Genomic_DNA"/>
</dbReference>